<reference evidence="2 3" key="1">
    <citation type="submission" date="2020-08" db="EMBL/GenBank/DDBJ databases">
        <title>A Genomic Blueprint of the Chicken Gut Microbiome.</title>
        <authorList>
            <person name="Gilroy R."/>
            <person name="Ravi A."/>
            <person name="Getino M."/>
            <person name="Pursley I."/>
            <person name="Horton D.L."/>
            <person name="Alikhan N.-F."/>
            <person name="Baker D."/>
            <person name="Gharbi K."/>
            <person name="Hall N."/>
            <person name="Watson M."/>
            <person name="Adriaenssens E.M."/>
            <person name="Foster-Nyarko E."/>
            <person name="Jarju S."/>
            <person name="Secka A."/>
            <person name="Antonio M."/>
            <person name="Oren A."/>
            <person name="Chaudhuri R."/>
            <person name="La Ragione R.M."/>
            <person name="Hildebrand F."/>
            <person name="Pallen M.J."/>
        </authorList>
    </citation>
    <scope>NUCLEOTIDE SEQUENCE [LARGE SCALE GENOMIC DNA]</scope>
    <source>
        <strain evidence="2 3">Sa2BVA3</strain>
    </source>
</reference>
<organism evidence="2 3">
    <name type="scientific">Luteimonas colneyensis</name>
    <dbReference type="NCBI Taxonomy" id="2762230"/>
    <lineage>
        <taxon>Bacteria</taxon>
        <taxon>Pseudomonadati</taxon>
        <taxon>Pseudomonadota</taxon>
        <taxon>Gammaproteobacteria</taxon>
        <taxon>Lysobacterales</taxon>
        <taxon>Lysobacteraceae</taxon>
        <taxon>Luteimonas</taxon>
    </lineage>
</organism>
<dbReference type="Gene3D" id="1.10.10.10">
    <property type="entry name" value="Winged helix-like DNA-binding domain superfamily/Winged helix DNA-binding domain"/>
    <property type="match status" value="1"/>
</dbReference>
<dbReference type="RefSeq" id="WP_191728916.1">
    <property type="nucleotide sequence ID" value="NZ_JACSQJ010000002.1"/>
</dbReference>
<dbReference type="Proteomes" id="UP000647183">
    <property type="component" value="Unassembled WGS sequence"/>
</dbReference>
<name>A0ABR8UI92_9GAMM</name>
<evidence type="ECO:0000259" key="1">
    <source>
        <dbReference type="Pfam" id="PF00126"/>
    </source>
</evidence>
<sequence length="117" mass="12782">MPARKPVARLQIRIAFDSGLVVGPGKVDLLEHVRDTGSISAAGRRMKMSYKRAWDLIDAMNRHFATPVVETSKGGAGGGGAKLTAMGEEVIERYRRIQAQAAEAVDAEARSLHRRLR</sequence>
<accession>A0ABR8UI92</accession>
<dbReference type="InterPro" id="IPR036388">
    <property type="entry name" value="WH-like_DNA-bd_sf"/>
</dbReference>
<dbReference type="InterPro" id="IPR036390">
    <property type="entry name" value="WH_DNA-bd_sf"/>
</dbReference>
<proteinExistence type="predicted"/>
<dbReference type="EMBL" id="JACSQJ010000002">
    <property type="protein sequence ID" value="MBD7987713.1"/>
    <property type="molecule type" value="Genomic_DNA"/>
</dbReference>
<dbReference type="Pfam" id="PF00126">
    <property type="entry name" value="HTH_1"/>
    <property type="match status" value="1"/>
</dbReference>
<keyword evidence="3" id="KW-1185">Reference proteome</keyword>
<dbReference type="PANTHER" id="PTHR30432">
    <property type="entry name" value="TRANSCRIPTIONAL REGULATOR MODE"/>
    <property type="match status" value="1"/>
</dbReference>
<comment type="caution">
    <text evidence="2">The sequence shown here is derived from an EMBL/GenBank/DDBJ whole genome shotgun (WGS) entry which is preliminary data.</text>
</comment>
<evidence type="ECO:0000313" key="3">
    <source>
        <dbReference type="Proteomes" id="UP000647183"/>
    </source>
</evidence>
<dbReference type="PANTHER" id="PTHR30432:SF1">
    <property type="entry name" value="DNA-BINDING TRANSCRIPTIONAL DUAL REGULATOR MODE"/>
    <property type="match status" value="1"/>
</dbReference>
<feature type="domain" description="HTH lysR-type" evidence="1">
    <location>
        <begin position="29"/>
        <end position="88"/>
    </location>
</feature>
<protein>
    <submittedName>
        <fullName evidence="2">LysR family transcriptional regulator</fullName>
    </submittedName>
</protein>
<dbReference type="InterPro" id="IPR000847">
    <property type="entry name" value="LysR_HTH_N"/>
</dbReference>
<dbReference type="InterPro" id="IPR051815">
    <property type="entry name" value="Molybdate_resp_trans_reg"/>
</dbReference>
<evidence type="ECO:0000313" key="2">
    <source>
        <dbReference type="EMBL" id="MBD7987713.1"/>
    </source>
</evidence>
<gene>
    <name evidence="2" type="ORF">H9645_06680</name>
</gene>
<dbReference type="SUPFAM" id="SSF46785">
    <property type="entry name" value="Winged helix' DNA-binding domain"/>
    <property type="match status" value="1"/>
</dbReference>